<dbReference type="eggNOG" id="COG0006">
    <property type="taxonomic scope" value="Bacteria"/>
</dbReference>
<dbReference type="InterPro" id="IPR000994">
    <property type="entry name" value="Pept_M24"/>
</dbReference>
<dbReference type="PANTHER" id="PTHR46112">
    <property type="entry name" value="AMINOPEPTIDASE"/>
    <property type="match status" value="1"/>
</dbReference>
<dbReference type="STRING" id="1280949.HAD_04495"/>
<proteinExistence type="predicted"/>
<dbReference type="Pfam" id="PF00557">
    <property type="entry name" value="Peptidase_M24"/>
    <property type="match status" value="1"/>
</dbReference>
<organism evidence="2 3">
    <name type="scientific">Hyphomonas adhaerens MHS-3</name>
    <dbReference type="NCBI Taxonomy" id="1280949"/>
    <lineage>
        <taxon>Bacteria</taxon>
        <taxon>Pseudomonadati</taxon>
        <taxon>Pseudomonadota</taxon>
        <taxon>Alphaproteobacteria</taxon>
        <taxon>Hyphomonadales</taxon>
        <taxon>Hyphomonadaceae</taxon>
        <taxon>Hyphomonas</taxon>
    </lineage>
</organism>
<dbReference type="InterPro" id="IPR036005">
    <property type="entry name" value="Creatinase/aminopeptidase-like"/>
</dbReference>
<dbReference type="PATRIC" id="fig|1280949.3.peg.918"/>
<dbReference type="SUPFAM" id="SSF55920">
    <property type="entry name" value="Creatinase/aminopeptidase"/>
    <property type="match status" value="1"/>
</dbReference>
<evidence type="ECO:0000313" key="2">
    <source>
        <dbReference type="EMBL" id="KCZ84912.1"/>
    </source>
</evidence>
<evidence type="ECO:0000259" key="1">
    <source>
        <dbReference type="Pfam" id="PF00557"/>
    </source>
</evidence>
<dbReference type="PANTHER" id="PTHR46112:SF8">
    <property type="entry name" value="CYTOPLASMIC PEPTIDASE PEPQ-RELATED"/>
    <property type="match status" value="1"/>
</dbReference>
<dbReference type="Gene3D" id="3.90.230.10">
    <property type="entry name" value="Creatinase/methionine aminopeptidase superfamily"/>
    <property type="match status" value="1"/>
</dbReference>
<dbReference type="EMBL" id="ARYH01000001">
    <property type="protein sequence ID" value="KCZ84912.1"/>
    <property type="molecule type" value="Genomic_DNA"/>
</dbReference>
<reference evidence="2 3" key="1">
    <citation type="journal article" date="2014" name="Antonie Van Leeuwenhoek">
        <title>Hyphomonas beringensis sp. nov. and Hyphomonas chukchiensis sp. nov., isolated from surface seawater of the Bering Sea and Chukchi Sea.</title>
        <authorList>
            <person name="Li C."/>
            <person name="Lai Q."/>
            <person name="Li G."/>
            <person name="Dong C."/>
            <person name="Wang J."/>
            <person name="Liao Y."/>
            <person name="Shao Z."/>
        </authorList>
    </citation>
    <scope>NUCLEOTIDE SEQUENCE [LARGE SCALE GENOMIC DNA]</scope>
    <source>
        <strain evidence="2 3">MHS-3</strain>
    </source>
</reference>
<evidence type="ECO:0000313" key="3">
    <source>
        <dbReference type="Proteomes" id="UP000027446"/>
    </source>
</evidence>
<dbReference type="CDD" id="cd01066">
    <property type="entry name" value="APP_MetAP"/>
    <property type="match status" value="1"/>
</dbReference>
<accession>A0A069E4F9</accession>
<keyword evidence="3" id="KW-1185">Reference proteome</keyword>
<sequence length="234" mass="26105">MGMTHQTEDDAARWARMVDAEERAFALLDAIEAAGIMKPGRTEGEVDRDIEAIAADQFGIARNWHQRLVRAGPNTTCIFSDRPDEVTIGPEDTVYVDMGPVFEQAEADVGRTYAMGQDPARHALVAALPEVFEEMRAFALSKPDVTGAEVYDFACRAAEARGYHFGGKIAGHTVGEFPHATWPLEPAHQRLWPDNPEPLSKPDHLGRPRYWILEAHLVEPGRQWGGFYERLLRG</sequence>
<dbReference type="InterPro" id="IPR050659">
    <property type="entry name" value="Peptidase_M24B"/>
</dbReference>
<protein>
    <submittedName>
        <fullName evidence="2">Peptidase M24</fullName>
    </submittedName>
</protein>
<dbReference type="Proteomes" id="UP000027446">
    <property type="component" value="Unassembled WGS sequence"/>
</dbReference>
<gene>
    <name evidence="2" type="ORF">HAD_04495</name>
</gene>
<name>A0A069E4F9_9PROT</name>
<comment type="caution">
    <text evidence="2">The sequence shown here is derived from an EMBL/GenBank/DDBJ whole genome shotgun (WGS) entry which is preliminary data.</text>
</comment>
<feature type="domain" description="Peptidase M24" evidence="1">
    <location>
        <begin position="17"/>
        <end position="180"/>
    </location>
</feature>
<dbReference type="AlphaFoldDB" id="A0A069E4F9"/>